<sequence length="253" mass="27455">MGKEGVLFEIGTEEWLVQTGGRLTFSQALALSTQGFAQSARDRLSRSRPDPDESTRQAARMAVARKELAVVLDSQRDRVLERQGHALLNHACRTYVLGAALLSDDLFRRVDHTAAAVAALTHDDGLVHPSTPGSCFTADSVVEANAMMLRMGASTSSADLARAAVISHFQPRLPTQASADAQLIARGASADVMGFGLKRLDPGLTHEVWHEWPDLNLLVEVKELLKGERARAPRTRPGVLARSGMPYLLRSGR</sequence>
<dbReference type="PANTHER" id="PTHR35569">
    <property type="entry name" value="CYANAMIDE HYDRATASE DDI2-RELATED"/>
    <property type="match status" value="1"/>
</dbReference>
<proteinExistence type="predicted"/>
<name>A0A6J7GHG6_9ZZZZ</name>
<evidence type="ECO:0000313" key="1">
    <source>
        <dbReference type="EMBL" id="CAB4906446.1"/>
    </source>
</evidence>
<organism evidence="1">
    <name type="scientific">freshwater metagenome</name>
    <dbReference type="NCBI Taxonomy" id="449393"/>
    <lineage>
        <taxon>unclassified sequences</taxon>
        <taxon>metagenomes</taxon>
        <taxon>ecological metagenomes</taxon>
    </lineage>
</organism>
<accession>A0A6J7GHG6</accession>
<protein>
    <submittedName>
        <fullName evidence="1">Unannotated protein</fullName>
    </submittedName>
</protein>
<reference evidence="1" key="1">
    <citation type="submission" date="2020-05" db="EMBL/GenBank/DDBJ databases">
        <authorList>
            <person name="Chiriac C."/>
            <person name="Salcher M."/>
            <person name="Ghai R."/>
            <person name="Kavagutti S V."/>
        </authorList>
    </citation>
    <scope>NUCLEOTIDE SEQUENCE</scope>
</reference>
<gene>
    <name evidence="1" type="ORF">UFOPK3516_01220</name>
</gene>
<dbReference type="EMBL" id="CAFBMB010000113">
    <property type="protein sequence ID" value="CAB4906446.1"/>
    <property type="molecule type" value="Genomic_DNA"/>
</dbReference>
<dbReference type="PANTHER" id="PTHR35569:SF1">
    <property type="entry name" value="CYANAMIDE HYDRATASE DDI2-RELATED"/>
    <property type="match status" value="1"/>
</dbReference>
<dbReference type="AlphaFoldDB" id="A0A6J7GHG6"/>